<dbReference type="EMBL" id="BAHB01000065">
    <property type="protein sequence ID" value="GAB85734.1"/>
    <property type="molecule type" value="Genomic_DNA"/>
</dbReference>
<keyword evidence="3" id="KW-1185">Reference proteome</keyword>
<organism evidence="2 3">
    <name type="scientific">Gordonia rubripertincta NBRC 101908</name>
    <dbReference type="NCBI Taxonomy" id="1077975"/>
    <lineage>
        <taxon>Bacteria</taxon>
        <taxon>Bacillati</taxon>
        <taxon>Actinomycetota</taxon>
        <taxon>Actinomycetes</taxon>
        <taxon>Mycobacteriales</taxon>
        <taxon>Gordoniaceae</taxon>
        <taxon>Gordonia</taxon>
    </lineage>
</organism>
<accession>A0ABQ0HTY8</accession>
<gene>
    <name evidence="2" type="ORF">GORBP_065_00630</name>
</gene>
<evidence type="ECO:0000313" key="2">
    <source>
        <dbReference type="EMBL" id="GAB85734.1"/>
    </source>
</evidence>
<evidence type="ECO:0000313" key="3">
    <source>
        <dbReference type="Proteomes" id="UP000010744"/>
    </source>
</evidence>
<sequence>MGTVLLLDDRGRAVSVREGVRDVRVRDATVVALRADSSDSSGESATRDSGARSAAKMVRYPLSVTENPAFDRDSRQNKPTVSTRQENREIEIVRPKSTIEER</sequence>
<evidence type="ECO:0000256" key="1">
    <source>
        <dbReference type="SAM" id="MobiDB-lite"/>
    </source>
</evidence>
<protein>
    <submittedName>
        <fullName evidence="2">Uncharacterized protein</fullName>
    </submittedName>
</protein>
<feature type="compositionally biased region" description="Basic and acidic residues" evidence="1">
    <location>
        <begin position="85"/>
        <end position="102"/>
    </location>
</feature>
<dbReference type="Proteomes" id="UP000010744">
    <property type="component" value="Unassembled WGS sequence"/>
</dbReference>
<comment type="caution">
    <text evidence="2">The sequence shown here is derived from an EMBL/GenBank/DDBJ whole genome shotgun (WGS) entry which is preliminary data.</text>
</comment>
<name>A0ABQ0HTY8_GORRU</name>
<feature type="region of interest" description="Disordered" evidence="1">
    <location>
        <begin position="34"/>
        <end position="102"/>
    </location>
</feature>
<reference evidence="2 3" key="1">
    <citation type="submission" date="2012-08" db="EMBL/GenBank/DDBJ databases">
        <title>Whole genome shotgun sequence of Gordonia rubripertincta NBRC 101908.</title>
        <authorList>
            <person name="Takarada H."/>
            <person name="Hosoyama A."/>
            <person name="Tsuchikane K."/>
            <person name="Katsumata H."/>
            <person name="Baba S."/>
            <person name="Ohji S."/>
            <person name="Yamazaki S."/>
            <person name="Fujita N."/>
        </authorList>
    </citation>
    <scope>NUCLEOTIDE SEQUENCE [LARGE SCALE GENOMIC DNA]</scope>
    <source>
        <strain evidence="2 3">NBRC 101908</strain>
    </source>
</reference>
<proteinExistence type="predicted"/>